<dbReference type="InterPro" id="IPR002798">
    <property type="entry name" value="SpoIIM-like"/>
</dbReference>
<organism evidence="3 5">
    <name type="scientific">Heyndrickxia sporothermodurans</name>
    <dbReference type="NCBI Taxonomy" id="46224"/>
    <lineage>
        <taxon>Bacteria</taxon>
        <taxon>Bacillati</taxon>
        <taxon>Bacillota</taxon>
        <taxon>Bacilli</taxon>
        <taxon>Bacillales</taxon>
        <taxon>Bacillaceae</taxon>
        <taxon>Heyndrickxia</taxon>
    </lineage>
</organism>
<dbReference type="OrthoDB" id="2065033at2"/>
<evidence type="ECO:0000313" key="3">
    <source>
        <dbReference type="EMBL" id="KYC95184.1"/>
    </source>
</evidence>
<dbReference type="RefSeq" id="WP_066234657.1">
    <property type="nucleotide sequence ID" value="NZ_CP066701.1"/>
</dbReference>
<feature type="transmembrane region" description="Helical" evidence="2">
    <location>
        <begin position="21"/>
        <end position="45"/>
    </location>
</feature>
<evidence type="ECO:0000256" key="2">
    <source>
        <dbReference type="SAM" id="Phobius"/>
    </source>
</evidence>
<keyword evidence="5" id="KW-1185">Reference proteome</keyword>
<keyword evidence="1" id="KW-1003">Cell membrane</keyword>
<dbReference type="AlphaFoldDB" id="A0A150KNF2"/>
<dbReference type="PATRIC" id="fig|46224.3.peg.196"/>
<dbReference type="EMBL" id="CP066701">
    <property type="protein sequence ID" value="QQX24429.1"/>
    <property type="molecule type" value="Genomic_DNA"/>
</dbReference>
<sequence>MRKKQSFSNPIIRHVQEYSSIYSFIIVLFLMGVVFGAVIVNSLSFDQKEDLYYYLNQFFGQVSDGKVAAPSDLFRLSFLHNVKFLGLMWILGISIIGLPLILILLFIKGIVVGFSVGFLVSQMHWGGFLLSFVTVLPQNLFIIPMFIFIAVVSVGVSLKLIRKIFIKQNIGFHIFPMLAQYVIAFVFAVGIISLAAGVEAYLSPTLMKSVMSYVNK</sequence>
<evidence type="ECO:0000313" key="5">
    <source>
        <dbReference type="Proteomes" id="UP000075666"/>
    </source>
</evidence>
<keyword evidence="1 2" id="KW-0472">Membrane</keyword>
<protein>
    <recommendedName>
        <fullName evidence="1">Stage II sporulation protein M</fullName>
    </recommendedName>
</protein>
<feature type="transmembrane region" description="Helical" evidence="2">
    <location>
        <begin position="114"/>
        <end position="135"/>
    </location>
</feature>
<reference evidence="3 5" key="1">
    <citation type="submission" date="2016-01" db="EMBL/GenBank/DDBJ databases">
        <title>Genome Sequences of Twelve Sporeforming Bacillus Species Isolated from Foods.</title>
        <authorList>
            <person name="Berendsen E.M."/>
            <person name="Wells-Bennik M.H."/>
            <person name="Krawcyk A.O."/>
            <person name="De Jong A."/>
            <person name="Holsappel S."/>
            <person name="Eijlander R.T."/>
            <person name="Kuipers O.P."/>
        </authorList>
    </citation>
    <scope>NUCLEOTIDE SEQUENCE [LARGE SCALE GENOMIC DNA]</scope>
    <source>
        <strain evidence="3 5">B4102</strain>
    </source>
</reference>
<keyword evidence="1 2" id="KW-0812">Transmembrane</keyword>
<dbReference type="PIRSF" id="PIRSF038973">
    <property type="entry name" value="SpoIIM"/>
    <property type="match status" value="1"/>
</dbReference>
<dbReference type="Pfam" id="PF01944">
    <property type="entry name" value="SpoIIM"/>
    <property type="match status" value="1"/>
</dbReference>
<feature type="transmembrane region" description="Helical" evidence="2">
    <location>
        <begin position="141"/>
        <end position="161"/>
    </location>
</feature>
<accession>A0A150KNF2</accession>
<comment type="subcellular location">
    <subcellularLocation>
        <location evidence="1">Cell membrane</location>
        <topology evidence="1">Multi-pass membrane protein</topology>
    </subcellularLocation>
    <text evidence="1">Localizes to the sporulation septum and to the second division site within the mother cell. Before the start of engulfment localizes to the septal midpoint, then spreads throughout the septum prior to becoming enriched at the leading edge of the engulfing membrane, where it remains until the completion of membrane migration. Some remain partially trapped at the septum during engulfment and upon completion of engulfment become dispersed in the outer forespore membrane. Localization of the MPD complex to the septal membrane is dependent on SpoIIB.</text>
</comment>
<name>A0A150KNF2_9BACI</name>
<dbReference type="NCBIfam" id="TIGR02831">
    <property type="entry name" value="spo_II_M"/>
    <property type="match status" value="1"/>
</dbReference>
<reference evidence="4 6" key="2">
    <citation type="submission" date="2020-12" db="EMBL/GenBank/DDBJ databases">
        <title>Taxonomic evaluation of the Bacillus sporothermodurans group of bacteria based on whole genome sequences.</title>
        <authorList>
            <person name="Fiedler G."/>
            <person name="Herbstmann A.-D."/>
            <person name="Doll E."/>
            <person name="Wenning M."/>
            <person name="Brinks E."/>
            <person name="Kabisch J."/>
            <person name="Breitenwieser F."/>
            <person name="Lappann M."/>
            <person name="Boehnlein C."/>
            <person name="Franz C."/>
        </authorList>
    </citation>
    <scope>NUCLEOTIDE SEQUENCE [LARGE SCALE GENOMIC DNA]</scope>
    <source>
        <strain evidence="4 6">DSM 10599</strain>
    </source>
</reference>
<proteinExistence type="predicted"/>
<comment type="function">
    <text evidence="1">Required for complete septum migration and engulfment of the forespore compartment during sporulation. Required for stabilizing and recruiting of SpoIIP to the septal membrane.</text>
</comment>
<comment type="subunit">
    <text evidence="1">Component of the MPD complex composed of SpoIIM, SpoIIP and SpoIID.</text>
</comment>
<keyword evidence="2" id="KW-1133">Transmembrane helix</keyword>
<dbReference type="Proteomes" id="UP000595512">
    <property type="component" value="Chromosome"/>
</dbReference>
<evidence type="ECO:0000256" key="1">
    <source>
        <dbReference type="PIRNR" id="PIRNR038973"/>
    </source>
</evidence>
<dbReference type="KEGG" id="hspo:JGZ69_16770"/>
<dbReference type="STRING" id="46224.B4102_1455"/>
<feature type="transmembrane region" description="Helical" evidence="2">
    <location>
        <begin position="84"/>
        <end position="107"/>
    </location>
</feature>
<feature type="transmembrane region" description="Helical" evidence="2">
    <location>
        <begin position="181"/>
        <end position="202"/>
    </location>
</feature>
<dbReference type="GeneID" id="62498280"/>
<dbReference type="InterPro" id="IPR014196">
    <property type="entry name" value="SpoIIM"/>
</dbReference>
<gene>
    <name evidence="4" type="primary">spoIIM</name>
    <name evidence="3" type="ORF">B4102_1455</name>
    <name evidence="4" type="ORF">JGZ69_16770</name>
</gene>
<dbReference type="EMBL" id="LQYN01000097">
    <property type="protein sequence ID" value="KYC95184.1"/>
    <property type="molecule type" value="Genomic_DNA"/>
</dbReference>
<dbReference type="GO" id="GO:0005886">
    <property type="term" value="C:plasma membrane"/>
    <property type="evidence" value="ECO:0007669"/>
    <property type="project" value="UniProtKB-SubCell"/>
</dbReference>
<dbReference type="Proteomes" id="UP000075666">
    <property type="component" value="Unassembled WGS sequence"/>
</dbReference>
<evidence type="ECO:0000313" key="4">
    <source>
        <dbReference type="EMBL" id="QQX24429.1"/>
    </source>
</evidence>
<keyword evidence="1" id="KW-0749">Sporulation</keyword>
<dbReference type="GO" id="GO:0030435">
    <property type="term" value="P:sporulation resulting in formation of a cellular spore"/>
    <property type="evidence" value="ECO:0007669"/>
    <property type="project" value="UniProtKB-KW"/>
</dbReference>
<evidence type="ECO:0000313" key="6">
    <source>
        <dbReference type="Proteomes" id="UP000595512"/>
    </source>
</evidence>